<evidence type="ECO:0000313" key="4">
    <source>
        <dbReference type="Proteomes" id="UP000317977"/>
    </source>
</evidence>
<reference evidence="3 4" key="1">
    <citation type="submission" date="2019-02" db="EMBL/GenBank/DDBJ databases">
        <title>Deep-cultivation of Planctomycetes and their phenomic and genomic characterization uncovers novel biology.</title>
        <authorList>
            <person name="Wiegand S."/>
            <person name="Jogler M."/>
            <person name="Boedeker C."/>
            <person name="Pinto D."/>
            <person name="Vollmers J."/>
            <person name="Rivas-Marin E."/>
            <person name="Kohn T."/>
            <person name="Peeters S.H."/>
            <person name="Heuer A."/>
            <person name="Rast P."/>
            <person name="Oberbeckmann S."/>
            <person name="Bunk B."/>
            <person name="Jeske O."/>
            <person name="Meyerdierks A."/>
            <person name="Storesund J.E."/>
            <person name="Kallscheuer N."/>
            <person name="Luecker S."/>
            <person name="Lage O.M."/>
            <person name="Pohl T."/>
            <person name="Merkel B.J."/>
            <person name="Hornburger P."/>
            <person name="Mueller R.-W."/>
            <person name="Bruemmer F."/>
            <person name="Labrenz M."/>
            <person name="Spormann A.M."/>
            <person name="Op Den Camp H."/>
            <person name="Overmann J."/>
            <person name="Amann R."/>
            <person name="Jetten M.S.M."/>
            <person name="Mascher T."/>
            <person name="Medema M.H."/>
            <person name="Devos D.P."/>
            <person name="Kaster A.-K."/>
            <person name="Ovreas L."/>
            <person name="Rohde M."/>
            <person name="Galperin M.Y."/>
            <person name="Jogler C."/>
        </authorList>
    </citation>
    <scope>NUCLEOTIDE SEQUENCE [LARGE SCALE GENOMIC DNA]</scope>
    <source>
        <strain evidence="3 4">Poly59</strain>
    </source>
</reference>
<sequence precursor="true">MNIRSFSAFAGLLGCCVFLGAASAEDEAPSSANVVQTNQAATPETILRLPADNVAYFSESREISIQLDLLSAFKNDSAELESVDVRLIRPDGKASALNPDSDGLVTINNVETGMHVLVALGERSHGTMLFYFDKKSDGSDVDALALKSKPLPVKMTMLKIKSQELGPAIDRVRSLQGKSFEVGDLVQRGERFNYRVTLGDNNTLRGRVVPINTDNINLLGGVNVSIFYNGTEVGNTVTDKQGYFQIARVRSGVHGLVASGSMGYTAFAFEASDATDIAMTSANGETFVSADASDADLLPVVLVPPPMMRPVVTSIVGSYGNLEKSAPEPTVDSASDMVGGPIGPVGGGFTPPVGNAPMNGGGFSGGGGGSSFGGGFSGGGGLAGIGAVGALIATSNDDNSAITTPTAASPSIPTN</sequence>
<feature type="region of interest" description="Disordered" evidence="1">
    <location>
        <begin position="396"/>
        <end position="415"/>
    </location>
</feature>
<evidence type="ECO:0000256" key="1">
    <source>
        <dbReference type="SAM" id="MobiDB-lite"/>
    </source>
</evidence>
<feature type="compositionally biased region" description="Low complexity" evidence="1">
    <location>
        <begin position="400"/>
        <end position="415"/>
    </location>
</feature>
<comment type="caution">
    <text evidence="3">The sequence shown here is derived from an EMBL/GenBank/DDBJ whole genome shotgun (WGS) entry which is preliminary data.</text>
</comment>
<proteinExistence type="predicted"/>
<dbReference type="PROSITE" id="PS51257">
    <property type="entry name" value="PROKAR_LIPOPROTEIN"/>
    <property type="match status" value="1"/>
</dbReference>
<organism evidence="3 4">
    <name type="scientific">Rubripirellula reticaptiva</name>
    <dbReference type="NCBI Taxonomy" id="2528013"/>
    <lineage>
        <taxon>Bacteria</taxon>
        <taxon>Pseudomonadati</taxon>
        <taxon>Planctomycetota</taxon>
        <taxon>Planctomycetia</taxon>
        <taxon>Pirellulales</taxon>
        <taxon>Pirellulaceae</taxon>
        <taxon>Rubripirellula</taxon>
    </lineage>
</organism>
<gene>
    <name evidence="3" type="ORF">Poly59_27810</name>
</gene>
<accession>A0A5C6ESA5</accession>
<protein>
    <recommendedName>
        <fullName evidence="5">Cna protein B-type domain protein</fullName>
    </recommendedName>
</protein>
<evidence type="ECO:0008006" key="5">
    <source>
        <dbReference type="Google" id="ProtNLM"/>
    </source>
</evidence>
<keyword evidence="4" id="KW-1185">Reference proteome</keyword>
<evidence type="ECO:0000256" key="2">
    <source>
        <dbReference type="SAM" id="SignalP"/>
    </source>
</evidence>
<dbReference type="SUPFAM" id="SSF49478">
    <property type="entry name" value="Cna protein B-type domain"/>
    <property type="match status" value="1"/>
</dbReference>
<dbReference type="AlphaFoldDB" id="A0A5C6ESA5"/>
<dbReference type="RefSeq" id="WP_146534601.1">
    <property type="nucleotide sequence ID" value="NZ_SJPX01000003.1"/>
</dbReference>
<dbReference type="Proteomes" id="UP000317977">
    <property type="component" value="Unassembled WGS sequence"/>
</dbReference>
<feature type="chain" id="PRO_5022800681" description="Cna protein B-type domain protein" evidence="2">
    <location>
        <begin position="25"/>
        <end position="415"/>
    </location>
</feature>
<dbReference type="OrthoDB" id="277212at2"/>
<evidence type="ECO:0000313" key="3">
    <source>
        <dbReference type="EMBL" id="TWU51190.1"/>
    </source>
</evidence>
<feature type="signal peptide" evidence="2">
    <location>
        <begin position="1"/>
        <end position="24"/>
    </location>
</feature>
<keyword evidence="2" id="KW-0732">Signal</keyword>
<dbReference type="EMBL" id="SJPX01000003">
    <property type="protein sequence ID" value="TWU51190.1"/>
    <property type="molecule type" value="Genomic_DNA"/>
</dbReference>
<name>A0A5C6ESA5_9BACT</name>